<protein>
    <submittedName>
        <fullName evidence="1">Uncharacterized protein</fullName>
    </submittedName>
</protein>
<reference evidence="1 2" key="1">
    <citation type="journal article" date="2016" name="Mol. Biol. Evol.">
        <title>Comparative Genomics of Early-Diverging Mushroom-Forming Fungi Provides Insights into the Origins of Lignocellulose Decay Capabilities.</title>
        <authorList>
            <person name="Nagy L.G."/>
            <person name="Riley R."/>
            <person name="Tritt A."/>
            <person name="Adam C."/>
            <person name="Daum C."/>
            <person name="Floudas D."/>
            <person name="Sun H."/>
            <person name="Yadav J.S."/>
            <person name="Pangilinan J."/>
            <person name="Larsson K.H."/>
            <person name="Matsuura K."/>
            <person name="Barry K."/>
            <person name="Labutti K."/>
            <person name="Kuo R."/>
            <person name="Ohm R.A."/>
            <person name="Bhattacharya S.S."/>
            <person name="Shirouzu T."/>
            <person name="Yoshinaga Y."/>
            <person name="Martin F.M."/>
            <person name="Grigoriev I.V."/>
            <person name="Hibbett D.S."/>
        </authorList>
    </citation>
    <scope>NUCLEOTIDE SEQUENCE [LARGE SCALE GENOMIC DNA]</scope>
    <source>
        <strain evidence="1 2">CBS 109695</strain>
    </source>
</reference>
<organism evidence="1 2">
    <name type="scientific">Athelia psychrophila</name>
    <dbReference type="NCBI Taxonomy" id="1759441"/>
    <lineage>
        <taxon>Eukaryota</taxon>
        <taxon>Fungi</taxon>
        <taxon>Dikarya</taxon>
        <taxon>Basidiomycota</taxon>
        <taxon>Agaricomycotina</taxon>
        <taxon>Agaricomycetes</taxon>
        <taxon>Agaricomycetidae</taxon>
        <taxon>Atheliales</taxon>
        <taxon>Atheliaceae</taxon>
        <taxon>Athelia</taxon>
    </lineage>
</organism>
<dbReference type="OrthoDB" id="3264316at2759"/>
<proteinExistence type="predicted"/>
<dbReference type="EMBL" id="KV417484">
    <property type="protein sequence ID" value="KZP32764.1"/>
    <property type="molecule type" value="Genomic_DNA"/>
</dbReference>
<keyword evidence="2" id="KW-1185">Reference proteome</keyword>
<sequence length="70" mass="8371">MVIRDVRTRWNYTHAMIKRALILRKAVDDWVFQHETLRPLMLSNSEWTLLEQLASVLEVRAQTKLLYTSN</sequence>
<dbReference type="AlphaFoldDB" id="A0A166VII2"/>
<accession>A0A166VII2</accession>
<evidence type="ECO:0000313" key="1">
    <source>
        <dbReference type="EMBL" id="KZP32764.1"/>
    </source>
</evidence>
<dbReference type="SUPFAM" id="SSF53098">
    <property type="entry name" value="Ribonuclease H-like"/>
    <property type="match status" value="1"/>
</dbReference>
<gene>
    <name evidence="1" type="ORF">FIBSPDRAFT_722118</name>
</gene>
<name>A0A166VII2_9AGAM</name>
<evidence type="ECO:0000313" key="2">
    <source>
        <dbReference type="Proteomes" id="UP000076532"/>
    </source>
</evidence>
<dbReference type="InterPro" id="IPR012337">
    <property type="entry name" value="RNaseH-like_sf"/>
</dbReference>
<dbReference type="Proteomes" id="UP000076532">
    <property type="component" value="Unassembled WGS sequence"/>
</dbReference>